<evidence type="ECO:0000256" key="7">
    <source>
        <dbReference type="ARBA" id="ARBA00023242"/>
    </source>
</evidence>
<dbReference type="Pfam" id="PF10451">
    <property type="entry name" value="Stn1"/>
    <property type="match status" value="1"/>
</dbReference>
<dbReference type="Gene3D" id="2.40.50.140">
    <property type="entry name" value="Nucleic acid-binding proteins"/>
    <property type="match status" value="1"/>
</dbReference>
<evidence type="ECO:0000256" key="8">
    <source>
        <dbReference type="ARBA" id="ARBA00030039"/>
    </source>
</evidence>
<dbReference type="InterPro" id="IPR015253">
    <property type="entry name" value="CST_STN1_C"/>
</dbReference>
<dbReference type="Pfam" id="PF09170">
    <property type="entry name" value="STN1_2"/>
    <property type="match status" value="1"/>
</dbReference>
<dbReference type="RefSeq" id="XP_055862512.1">
    <property type="nucleotide sequence ID" value="XM_056006537.1"/>
</dbReference>
<proteinExistence type="predicted"/>
<evidence type="ECO:0000313" key="13">
    <source>
        <dbReference type="RefSeq" id="XP_055862512.1"/>
    </source>
</evidence>
<dbReference type="Gene3D" id="1.10.10.10">
    <property type="entry name" value="Winged helix-like DNA-binding domain superfamily/Winged helix DNA-binding domain"/>
    <property type="match status" value="1"/>
</dbReference>
<keyword evidence="4" id="KW-0158">Chromosome</keyword>
<feature type="region of interest" description="Disordered" evidence="9">
    <location>
        <begin position="1"/>
        <end position="28"/>
    </location>
</feature>
<name>A0A9W2YIJ5_BIOGL</name>
<feature type="domain" description="CST complex subunit Stn1 N-terminal" evidence="11">
    <location>
        <begin position="55"/>
        <end position="133"/>
    </location>
</feature>
<accession>A0A9W2YIJ5</accession>
<dbReference type="AlphaFoldDB" id="A0A9W2YIJ5"/>
<dbReference type="GO" id="GO:0000781">
    <property type="term" value="C:chromosome, telomeric region"/>
    <property type="evidence" value="ECO:0007669"/>
    <property type="project" value="UniProtKB-SubCell"/>
</dbReference>
<gene>
    <name evidence="13" type="primary">LOC106073076</name>
</gene>
<dbReference type="GO" id="GO:0005634">
    <property type="term" value="C:nucleus"/>
    <property type="evidence" value="ECO:0007669"/>
    <property type="project" value="UniProtKB-SubCell"/>
</dbReference>
<sequence>MRKRTESDNLHNNSNCSHSGDSVSVRVSENTDQMKTPAIIDLKTAGLNQLFKVSFRLPIRKIHHLKCFTSSNTEQKNISDGGIFCYQNHIVNRVEIMGIVVRVDRREKHNSYAVDDGTGVINCTCWKNSRISSCSKEFSGRLPQSLQSKFGELIVHNRTNMLEGYDLGDLVLMCGRVTVFRDRREINVLYHRRIDNPNAEVERMSKMSTYRKVYDEPFMLSPNLEKQFVKNVTGNSLPNVLERAILQILNNPVNEKTELDPKEMLSWSAISSVFQSHEKDASAKIDDLETAKRDALETLTAVLLHLESSNGCVLSRPGQIFEVIRPGCPLANKVMAIINEACTGGKNAERGCHRLQVEDTLRRSRVYSSVPACVVTYLLDCLETSSDLFMSEPQRYMALQT</sequence>
<evidence type="ECO:0000259" key="10">
    <source>
        <dbReference type="Pfam" id="PF09170"/>
    </source>
</evidence>
<evidence type="ECO:0000256" key="4">
    <source>
        <dbReference type="ARBA" id="ARBA00022454"/>
    </source>
</evidence>
<dbReference type="OrthoDB" id="77828at2759"/>
<dbReference type="InterPro" id="IPR012340">
    <property type="entry name" value="NA-bd_OB-fold"/>
</dbReference>
<evidence type="ECO:0000256" key="5">
    <source>
        <dbReference type="ARBA" id="ARBA00022895"/>
    </source>
</evidence>
<dbReference type="Proteomes" id="UP001165740">
    <property type="component" value="Chromosome 12"/>
</dbReference>
<dbReference type="GeneID" id="106073076"/>
<feature type="domain" description="Stn1 C-terminal" evidence="10">
    <location>
        <begin position="263"/>
        <end position="399"/>
    </location>
</feature>
<evidence type="ECO:0000256" key="3">
    <source>
        <dbReference type="ARBA" id="ARBA00017411"/>
    </source>
</evidence>
<organism evidence="12 13">
    <name type="scientific">Biomphalaria glabrata</name>
    <name type="common">Bloodfluke planorb</name>
    <name type="synonym">Freshwater snail</name>
    <dbReference type="NCBI Taxonomy" id="6526"/>
    <lineage>
        <taxon>Eukaryota</taxon>
        <taxon>Metazoa</taxon>
        <taxon>Spiralia</taxon>
        <taxon>Lophotrochozoa</taxon>
        <taxon>Mollusca</taxon>
        <taxon>Gastropoda</taxon>
        <taxon>Heterobranchia</taxon>
        <taxon>Euthyneura</taxon>
        <taxon>Panpulmonata</taxon>
        <taxon>Hygrophila</taxon>
        <taxon>Lymnaeoidea</taxon>
        <taxon>Planorbidae</taxon>
        <taxon>Biomphalaria</taxon>
    </lineage>
</organism>
<comment type="subcellular location">
    <subcellularLocation>
        <location evidence="2">Chromosome</location>
        <location evidence="2">Telomere</location>
    </subcellularLocation>
    <subcellularLocation>
        <location evidence="1">Nucleus</location>
    </subcellularLocation>
</comment>
<evidence type="ECO:0000313" key="12">
    <source>
        <dbReference type="Proteomes" id="UP001165740"/>
    </source>
</evidence>
<evidence type="ECO:0000256" key="2">
    <source>
        <dbReference type="ARBA" id="ARBA00004574"/>
    </source>
</evidence>
<keyword evidence="12" id="KW-1185">Reference proteome</keyword>
<dbReference type="SUPFAM" id="SSF50249">
    <property type="entry name" value="Nucleic acid-binding proteins"/>
    <property type="match status" value="1"/>
</dbReference>
<dbReference type="GO" id="GO:0003677">
    <property type="term" value="F:DNA binding"/>
    <property type="evidence" value="ECO:0007669"/>
    <property type="project" value="UniProtKB-KW"/>
</dbReference>
<evidence type="ECO:0000256" key="1">
    <source>
        <dbReference type="ARBA" id="ARBA00004123"/>
    </source>
</evidence>
<evidence type="ECO:0000256" key="6">
    <source>
        <dbReference type="ARBA" id="ARBA00023125"/>
    </source>
</evidence>
<dbReference type="InterPro" id="IPR018856">
    <property type="entry name" value="Stn1_N"/>
</dbReference>
<feature type="compositionally biased region" description="Polar residues" evidence="9">
    <location>
        <begin position="10"/>
        <end position="28"/>
    </location>
</feature>
<evidence type="ECO:0000256" key="9">
    <source>
        <dbReference type="SAM" id="MobiDB-lite"/>
    </source>
</evidence>
<dbReference type="PANTHER" id="PTHR13989:SF33">
    <property type="entry name" value="CST COMPLEX SUBUNIT STN1"/>
    <property type="match status" value="1"/>
</dbReference>
<dbReference type="OMA" id="LCWKDEK"/>
<evidence type="ECO:0000259" key="11">
    <source>
        <dbReference type="Pfam" id="PF10451"/>
    </source>
</evidence>
<keyword evidence="6" id="KW-0238">DNA-binding</keyword>
<keyword evidence="5" id="KW-0779">Telomere</keyword>
<dbReference type="PANTHER" id="PTHR13989">
    <property type="entry name" value="REPLICATION PROTEIN A-RELATED"/>
    <property type="match status" value="1"/>
</dbReference>
<protein>
    <recommendedName>
        <fullName evidence="3">CST complex subunit STN1</fullName>
    </recommendedName>
    <alternativeName>
        <fullName evidence="8">Suppressor of cdc thirteen homolog</fullName>
    </alternativeName>
</protein>
<dbReference type="InterPro" id="IPR036388">
    <property type="entry name" value="WH-like_DNA-bd_sf"/>
</dbReference>
<keyword evidence="7" id="KW-0539">Nucleus</keyword>
<dbReference type="InterPro" id="IPR040260">
    <property type="entry name" value="RFA2-like"/>
</dbReference>
<reference evidence="13" key="1">
    <citation type="submission" date="2025-08" db="UniProtKB">
        <authorList>
            <consortium name="RefSeq"/>
        </authorList>
    </citation>
    <scope>IDENTIFICATION</scope>
</reference>